<dbReference type="Proteomes" id="UP000007755">
    <property type="component" value="Unassembled WGS sequence"/>
</dbReference>
<dbReference type="AlphaFoldDB" id="F4WNT1"/>
<dbReference type="InParanoid" id="F4WNT1"/>
<dbReference type="EMBL" id="GL888238">
    <property type="protein sequence ID" value="EGI64130.1"/>
    <property type="molecule type" value="Genomic_DNA"/>
</dbReference>
<gene>
    <name evidence="1" type="ORF">G5I_07435</name>
</gene>
<sequence>MPHCTRQDYVITLSPITISTKDSGPMTIPISSRARVISKEVAYGSFEKTCEKRGGLHADNIVARMSSLSVGPIRDTARRYHTAITSQNQRAGIKPAELH</sequence>
<keyword evidence="2" id="KW-1185">Reference proteome</keyword>
<accession>F4WNT1</accession>
<evidence type="ECO:0000313" key="1">
    <source>
        <dbReference type="EMBL" id="EGI64130.1"/>
    </source>
</evidence>
<organism evidence="2">
    <name type="scientific">Acromyrmex echinatior</name>
    <name type="common">Panamanian leafcutter ant</name>
    <name type="synonym">Acromyrmex octospinosus echinatior</name>
    <dbReference type="NCBI Taxonomy" id="103372"/>
    <lineage>
        <taxon>Eukaryota</taxon>
        <taxon>Metazoa</taxon>
        <taxon>Ecdysozoa</taxon>
        <taxon>Arthropoda</taxon>
        <taxon>Hexapoda</taxon>
        <taxon>Insecta</taxon>
        <taxon>Pterygota</taxon>
        <taxon>Neoptera</taxon>
        <taxon>Endopterygota</taxon>
        <taxon>Hymenoptera</taxon>
        <taxon>Apocrita</taxon>
        <taxon>Aculeata</taxon>
        <taxon>Formicoidea</taxon>
        <taxon>Formicidae</taxon>
        <taxon>Myrmicinae</taxon>
        <taxon>Acromyrmex</taxon>
    </lineage>
</organism>
<evidence type="ECO:0000313" key="2">
    <source>
        <dbReference type="Proteomes" id="UP000007755"/>
    </source>
</evidence>
<name>F4WNT1_ACREC</name>
<proteinExistence type="predicted"/>
<protein>
    <submittedName>
        <fullName evidence="1">Uncharacterized protein</fullName>
    </submittedName>
</protein>
<reference evidence="1" key="1">
    <citation type="submission" date="2011-02" db="EMBL/GenBank/DDBJ databases">
        <title>The genome of the leaf-cutting ant Acromyrmex echinatior suggests key adaptations to social evolution and fungus farming.</title>
        <authorList>
            <person name="Nygaard S."/>
            <person name="Zhang G."/>
        </authorList>
    </citation>
    <scope>NUCLEOTIDE SEQUENCE</scope>
</reference>